<dbReference type="GO" id="GO:0004497">
    <property type="term" value="F:monooxygenase activity"/>
    <property type="evidence" value="ECO:0007669"/>
    <property type="project" value="UniProtKB-KW"/>
</dbReference>
<dbReference type="RefSeq" id="WP_095987909.1">
    <property type="nucleotide sequence ID" value="NZ_CP022098.1"/>
</dbReference>
<dbReference type="FunFam" id="1.10.630.10:FF:000018">
    <property type="entry name" value="Cytochrome P450 monooxygenase"/>
    <property type="match status" value="1"/>
</dbReference>
<dbReference type="Proteomes" id="UP000217257">
    <property type="component" value="Chromosome"/>
</dbReference>
<evidence type="ECO:0000313" key="8">
    <source>
        <dbReference type="EMBL" id="ATB39947.1"/>
    </source>
</evidence>
<dbReference type="PANTHER" id="PTHR46696">
    <property type="entry name" value="P450, PUTATIVE (EUROFUNG)-RELATED"/>
    <property type="match status" value="1"/>
</dbReference>
<dbReference type="InterPro" id="IPR036396">
    <property type="entry name" value="Cyt_P450_sf"/>
</dbReference>
<dbReference type="CDD" id="cd11078">
    <property type="entry name" value="CYP130-like"/>
    <property type="match status" value="1"/>
</dbReference>
<organism evidence="8 9">
    <name type="scientific">Cystobacter fuscus</name>
    <dbReference type="NCBI Taxonomy" id="43"/>
    <lineage>
        <taxon>Bacteria</taxon>
        <taxon>Pseudomonadati</taxon>
        <taxon>Myxococcota</taxon>
        <taxon>Myxococcia</taxon>
        <taxon>Myxococcales</taxon>
        <taxon>Cystobacterineae</taxon>
        <taxon>Archangiaceae</taxon>
        <taxon>Cystobacter</taxon>
    </lineage>
</organism>
<keyword evidence="4 7" id="KW-0560">Oxidoreductase</keyword>
<dbReference type="InterPro" id="IPR001128">
    <property type="entry name" value="Cyt_P450"/>
</dbReference>
<dbReference type="InterPro" id="IPR017972">
    <property type="entry name" value="Cyt_P450_CS"/>
</dbReference>
<comment type="similarity">
    <text evidence="1 7">Belongs to the cytochrome P450 family.</text>
</comment>
<dbReference type="GO" id="GO:0005506">
    <property type="term" value="F:iron ion binding"/>
    <property type="evidence" value="ECO:0007669"/>
    <property type="project" value="InterPro"/>
</dbReference>
<dbReference type="SUPFAM" id="SSF48264">
    <property type="entry name" value="Cytochrome P450"/>
    <property type="match status" value="1"/>
</dbReference>
<evidence type="ECO:0000256" key="6">
    <source>
        <dbReference type="ARBA" id="ARBA00023033"/>
    </source>
</evidence>
<gene>
    <name evidence="8" type="ORF">CYFUS_005395</name>
</gene>
<proteinExistence type="inferred from homology"/>
<evidence type="ECO:0000256" key="2">
    <source>
        <dbReference type="ARBA" id="ARBA00022617"/>
    </source>
</evidence>
<dbReference type="AlphaFoldDB" id="A0A250J8V2"/>
<reference evidence="8 9" key="1">
    <citation type="submission" date="2017-06" db="EMBL/GenBank/DDBJ databases">
        <title>Sequencing and comparative analysis of myxobacterial genomes.</title>
        <authorList>
            <person name="Rupp O."/>
            <person name="Goesmann A."/>
            <person name="Sogaard-Andersen L."/>
        </authorList>
    </citation>
    <scope>NUCLEOTIDE SEQUENCE [LARGE SCALE GENOMIC DNA]</scope>
    <source>
        <strain evidence="8 9">DSM 52655</strain>
    </source>
</reference>
<dbReference type="Pfam" id="PF00067">
    <property type="entry name" value="p450"/>
    <property type="match status" value="1"/>
</dbReference>
<sequence length="395" mass="43683">MTQINLMSPEVLTNPYPYYAELRRLSPVCQVEPHGMWAVSRYEDVLFVLKNPSLFSSSGFTVAWQPAWVGYNPMANSMITRDPPQHTRLRALLLRAFGPATIARLEPRVRATAERLASGLVDGADFIQTLALPVPAYVISEILGLDHQLLPYFKQWSDDIVAITPSPASPEAAERIRGTIAKLTEYVGKVIEERRRAPADDTVSDLLRAEVEGQRLTDVEIKDFLILLLIAGLESTTNLLGNSLLFLADHPEMMAHLRAEPSLIPSFIEEMLRYDGVAPGVPRLAASDVTLAGVTIPQGSMVFPLMSSANRDERKFPDPDRFDLHRGSQGGLAFGQGAHFCLGAMLARMEVRIVLETVLARFQRVERLLGNIQYQCALTTRGPVALPLRYIPVGG</sequence>
<protein>
    <submittedName>
        <fullName evidence="8">Cytochrome P450 hydroxylase</fullName>
    </submittedName>
</protein>
<dbReference type="PANTHER" id="PTHR46696:SF3">
    <property type="entry name" value="PULCHERRIMINIC ACID SYNTHASE"/>
    <property type="match status" value="1"/>
</dbReference>
<evidence type="ECO:0000256" key="5">
    <source>
        <dbReference type="ARBA" id="ARBA00023004"/>
    </source>
</evidence>
<dbReference type="GO" id="GO:0020037">
    <property type="term" value="F:heme binding"/>
    <property type="evidence" value="ECO:0007669"/>
    <property type="project" value="InterPro"/>
</dbReference>
<dbReference type="PRINTS" id="PR00385">
    <property type="entry name" value="P450"/>
</dbReference>
<dbReference type="GO" id="GO:0016705">
    <property type="term" value="F:oxidoreductase activity, acting on paired donors, with incorporation or reduction of molecular oxygen"/>
    <property type="evidence" value="ECO:0007669"/>
    <property type="project" value="InterPro"/>
</dbReference>
<dbReference type="InterPro" id="IPR002397">
    <property type="entry name" value="Cyt_P450_B"/>
</dbReference>
<keyword evidence="6 7" id="KW-0503">Monooxygenase</keyword>
<keyword evidence="5 7" id="KW-0408">Iron</keyword>
<dbReference type="PROSITE" id="PS00086">
    <property type="entry name" value="CYTOCHROME_P450"/>
    <property type="match status" value="1"/>
</dbReference>
<keyword evidence="2 7" id="KW-0349">Heme</keyword>
<evidence type="ECO:0000256" key="3">
    <source>
        <dbReference type="ARBA" id="ARBA00022723"/>
    </source>
</evidence>
<name>A0A250J8V2_9BACT</name>
<dbReference type="Gene3D" id="1.10.630.10">
    <property type="entry name" value="Cytochrome P450"/>
    <property type="match status" value="1"/>
</dbReference>
<keyword evidence="3 7" id="KW-0479">Metal-binding</keyword>
<evidence type="ECO:0000256" key="7">
    <source>
        <dbReference type="RuleBase" id="RU000461"/>
    </source>
</evidence>
<accession>A0A250J8V2</accession>
<dbReference type="PRINTS" id="PR00359">
    <property type="entry name" value="BP450"/>
</dbReference>
<dbReference type="EMBL" id="CP022098">
    <property type="protein sequence ID" value="ATB39947.1"/>
    <property type="molecule type" value="Genomic_DNA"/>
</dbReference>
<dbReference type="KEGG" id="cfus:CYFUS_005395"/>
<evidence type="ECO:0000313" key="9">
    <source>
        <dbReference type="Proteomes" id="UP000217257"/>
    </source>
</evidence>
<evidence type="ECO:0000256" key="1">
    <source>
        <dbReference type="ARBA" id="ARBA00010617"/>
    </source>
</evidence>
<evidence type="ECO:0000256" key="4">
    <source>
        <dbReference type="ARBA" id="ARBA00023002"/>
    </source>
</evidence>